<keyword evidence="1" id="KW-0175">Coiled coil</keyword>
<feature type="compositionally biased region" description="Polar residues" evidence="2">
    <location>
        <begin position="35"/>
        <end position="51"/>
    </location>
</feature>
<dbReference type="STRING" id="105785.A0A2J7RRV0"/>
<name>A0A2J7RRV0_9NEOP</name>
<dbReference type="OrthoDB" id="6620016at2759"/>
<feature type="compositionally biased region" description="Basic and acidic residues" evidence="2">
    <location>
        <begin position="17"/>
        <end position="31"/>
    </location>
</feature>
<organism evidence="3 4">
    <name type="scientific">Cryptotermes secundus</name>
    <dbReference type="NCBI Taxonomy" id="105785"/>
    <lineage>
        <taxon>Eukaryota</taxon>
        <taxon>Metazoa</taxon>
        <taxon>Ecdysozoa</taxon>
        <taxon>Arthropoda</taxon>
        <taxon>Hexapoda</taxon>
        <taxon>Insecta</taxon>
        <taxon>Pterygota</taxon>
        <taxon>Neoptera</taxon>
        <taxon>Polyneoptera</taxon>
        <taxon>Dictyoptera</taxon>
        <taxon>Blattodea</taxon>
        <taxon>Blattoidea</taxon>
        <taxon>Termitoidae</taxon>
        <taxon>Kalotermitidae</taxon>
        <taxon>Cryptotermitinae</taxon>
        <taxon>Cryptotermes</taxon>
    </lineage>
</organism>
<gene>
    <name evidence="3" type="ORF">B7P43_G03905</name>
</gene>
<evidence type="ECO:0000313" key="3">
    <source>
        <dbReference type="EMBL" id="PNF43554.1"/>
    </source>
</evidence>
<proteinExistence type="predicted"/>
<sequence>MYRRIISFFGGATSENSEDKSEELAQTKNDEMTGSGKTLHSGSQVANTMSDGEQRALHSRIESLEHELKVRTEESENYKNRLQLAEKELEILRTAAVPSPISKVTIGVGDGVVDDTEDNIHEREPSANMEELLDENAELHEALTKASEQLKDKMDMCDNHEKKNIALTNQIETLKEVVNITKDLLNIRDMEVHHLQSDVESMEGKIAEERQRHNSMITKMEEAVKLNSDLKEEYQNQLKIFQELKGRYEEKVTLLTKENEKLEEEVSLSRSVPHTAQSNQQVITDSLVSAETGTQ</sequence>
<dbReference type="EMBL" id="NEVH01000598">
    <property type="protein sequence ID" value="PNF43554.1"/>
    <property type="molecule type" value="Genomic_DNA"/>
</dbReference>
<feature type="compositionally biased region" description="Polar residues" evidence="2">
    <location>
        <begin position="268"/>
        <end position="295"/>
    </location>
</feature>
<comment type="caution">
    <text evidence="3">The sequence shown here is derived from an EMBL/GenBank/DDBJ whole genome shotgun (WGS) entry which is preliminary data.</text>
</comment>
<feature type="coiled-coil region" evidence="1">
    <location>
        <begin position="61"/>
        <end position="95"/>
    </location>
</feature>
<keyword evidence="4" id="KW-1185">Reference proteome</keyword>
<evidence type="ECO:0000256" key="2">
    <source>
        <dbReference type="SAM" id="MobiDB-lite"/>
    </source>
</evidence>
<feature type="region of interest" description="Disordered" evidence="2">
    <location>
        <begin position="10"/>
        <end position="55"/>
    </location>
</feature>
<feature type="region of interest" description="Disordered" evidence="2">
    <location>
        <begin position="263"/>
        <end position="295"/>
    </location>
</feature>
<dbReference type="InParanoid" id="A0A2J7RRV0"/>
<dbReference type="Proteomes" id="UP000235965">
    <property type="component" value="Unassembled WGS sequence"/>
</dbReference>
<accession>A0A2J7RRV0</accession>
<protein>
    <submittedName>
        <fullName evidence="3">Uncharacterized protein</fullName>
    </submittedName>
</protein>
<dbReference type="AlphaFoldDB" id="A0A2J7RRV0"/>
<reference evidence="3 4" key="1">
    <citation type="submission" date="2017-12" db="EMBL/GenBank/DDBJ databases">
        <title>Hemimetabolous genomes reveal molecular basis of termite eusociality.</title>
        <authorList>
            <person name="Harrison M.C."/>
            <person name="Jongepier E."/>
            <person name="Robertson H.M."/>
            <person name="Arning N."/>
            <person name="Bitard-Feildel T."/>
            <person name="Chao H."/>
            <person name="Childers C.P."/>
            <person name="Dinh H."/>
            <person name="Doddapaneni H."/>
            <person name="Dugan S."/>
            <person name="Gowin J."/>
            <person name="Greiner C."/>
            <person name="Han Y."/>
            <person name="Hu H."/>
            <person name="Hughes D.S.T."/>
            <person name="Huylmans A.-K."/>
            <person name="Kemena C."/>
            <person name="Kremer L.P.M."/>
            <person name="Lee S.L."/>
            <person name="Lopez-Ezquerra A."/>
            <person name="Mallet L."/>
            <person name="Monroy-Kuhn J.M."/>
            <person name="Moser A."/>
            <person name="Murali S.C."/>
            <person name="Muzny D.M."/>
            <person name="Otani S."/>
            <person name="Piulachs M.-D."/>
            <person name="Poelchau M."/>
            <person name="Qu J."/>
            <person name="Schaub F."/>
            <person name="Wada-Katsumata A."/>
            <person name="Worley K.C."/>
            <person name="Xie Q."/>
            <person name="Ylla G."/>
            <person name="Poulsen M."/>
            <person name="Gibbs R.A."/>
            <person name="Schal C."/>
            <person name="Richards S."/>
            <person name="Belles X."/>
            <person name="Korb J."/>
            <person name="Bornberg-Bauer E."/>
        </authorList>
    </citation>
    <scope>NUCLEOTIDE SEQUENCE [LARGE SCALE GENOMIC DNA]</scope>
    <source>
        <tissue evidence="3">Whole body</tissue>
    </source>
</reference>
<evidence type="ECO:0000256" key="1">
    <source>
        <dbReference type="SAM" id="Coils"/>
    </source>
</evidence>
<evidence type="ECO:0000313" key="4">
    <source>
        <dbReference type="Proteomes" id="UP000235965"/>
    </source>
</evidence>